<proteinExistence type="inferred from homology"/>
<comment type="similarity">
    <text evidence="2">Belongs to the cyclophilin-type PPIase family.</text>
</comment>
<feature type="compositionally biased region" description="Basic and acidic residues" evidence="7">
    <location>
        <begin position="275"/>
        <end position="355"/>
    </location>
</feature>
<feature type="compositionally biased region" description="Acidic residues" evidence="7">
    <location>
        <begin position="393"/>
        <end position="411"/>
    </location>
</feature>
<dbReference type="PROSITE" id="PS50072">
    <property type="entry name" value="CSA_PPIASE_2"/>
    <property type="match status" value="1"/>
</dbReference>
<feature type="compositionally biased region" description="Basic and acidic residues" evidence="7">
    <location>
        <begin position="180"/>
        <end position="191"/>
    </location>
</feature>
<feature type="region of interest" description="Disordered" evidence="7">
    <location>
        <begin position="180"/>
        <end position="369"/>
    </location>
</feature>
<dbReference type="AlphaFoldDB" id="A0AAN8JP42"/>
<dbReference type="InterPro" id="IPR002130">
    <property type="entry name" value="Cyclophilin-type_PPIase_dom"/>
</dbReference>
<evidence type="ECO:0000256" key="4">
    <source>
        <dbReference type="ARBA" id="ARBA00040027"/>
    </source>
</evidence>
<dbReference type="GO" id="GO:0003755">
    <property type="term" value="F:peptidyl-prolyl cis-trans isomerase activity"/>
    <property type="evidence" value="ECO:0007669"/>
    <property type="project" value="InterPro"/>
</dbReference>
<protein>
    <recommendedName>
        <fullName evidence="4">Spliceosome-associated protein CWC27 homolog</fullName>
    </recommendedName>
    <alternativeName>
        <fullName evidence="5">Probable inactive peptidyl-prolyl cis-trans isomerase CWC27 homolog</fullName>
    </alternativeName>
</protein>
<evidence type="ECO:0000256" key="6">
    <source>
        <dbReference type="ARBA" id="ARBA00046368"/>
    </source>
</evidence>
<evidence type="ECO:0000256" key="7">
    <source>
        <dbReference type="SAM" id="MobiDB-lite"/>
    </source>
</evidence>
<feature type="domain" description="PPIase cyclophilin-type" evidence="8">
    <location>
        <begin position="18"/>
        <end position="166"/>
    </location>
</feature>
<comment type="subunit">
    <text evidence="6">Part of the activated spliceosome B/catalytic step 1 spliceosome, one of the forms of the spliceosome which has a well-formed active site but still cannot catalyze the branching reaction and is composed at least of 52 proteins, the U2, U5 and U6 snRNAs and the pre-mRNA. Recruited during early steps of activated spliceosome B maturation, it is probably one of the first proteins released from this complex as he matures to the spliceosome C complex. Component of the minor spliceosome, which splices U12-type introns.</text>
</comment>
<comment type="subcellular location">
    <subcellularLocation>
        <location evidence="1">Nucleus</location>
    </subcellularLocation>
</comment>
<feature type="compositionally biased region" description="Basic and acidic residues" evidence="7">
    <location>
        <begin position="222"/>
        <end position="263"/>
    </location>
</feature>
<accession>A0AAN8JP42</accession>
<keyword evidence="10" id="KW-1185">Reference proteome</keyword>
<sequence>MSSIYINEPPTTGKVLLETTAGDIDIELWSKETPKACRNFVQLCMEGYYDGIIFHRVVKDFIVQGGDPTGTGEGGESIYGKPFKDEFHSRLRFNRRGMVGMANAGPNDNGSQFFFTMGATPELQNKHTIFGKVTGNTVYNLIKLQEAEVDGSDKPLHPYKIIKTQILSNPFDDIEPRAIKRKEDKNEEKKPKSQSKATKNFSLLSFGEEAEEDEEENVQVTKDLKIKSKSSHDLTDDPRLSSKPAVDIKTEEKKKPTQEKSSSEDSDSDSESSEPDPKKLKKEKDSKKDEKEENVEPVKSRSDELKEESRKLQKELRQSKKKKTDEDENPKLEKKSKPIKNDAISEYKQEQEKYKQQKRTLGKKGSSREELTLMMLSQFKNQLESVKTIAGDYSDDEEDKKDEDEDLEAADDSDLSWMRHTLKFDEKRNKVLDANIHDTDRYEIYDPRNPMNKRRREASNKDKR</sequence>
<keyword evidence="3" id="KW-0539">Nucleus</keyword>
<feature type="compositionally biased region" description="Polar residues" evidence="7">
    <location>
        <begin position="194"/>
        <end position="203"/>
    </location>
</feature>
<dbReference type="EMBL" id="JAZGQO010000008">
    <property type="protein sequence ID" value="KAK6180055.1"/>
    <property type="molecule type" value="Genomic_DNA"/>
</dbReference>
<name>A0AAN8JP42_PATCE</name>
<dbReference type="Proteomes" id="UP001347796">
    <property type="component" value="Unassembled WGS sequence"/>
</dbReference>
<gene>
    <name evidence="9" type="ORF">SNE40_012273</name>
</gene>
<feature type="compositionally biased region" description="Acidic residues" evidence="7">
    <location>
        <begin position="208"/>
        <end position="217"/>
    </location>
</feature>
<organism evidence="9 10">
    <name type="scientific">Patella caerulea</name>
    <name type="common">Rayed Mediterranean limpet</name>
    <dbReference type="NCBI Taxonomy" id="87958"/>
    <lineage>
        <taxon>Eukaryota</taxon>
        <taxon>Metazoa</taxon>
        <taxon>Spiralia</taxon>
        <taxon>Lophotrochozoa</taxon>
        <taxon>Mollusca</taxon>
        <taxon>Gastropoda</taxon>
        <taxon>Patellogastropoda</taxon>
        <taxon>Patelloidea</taxon>
        <taxon>Patellidae</taxon>
        <taxon>Patella</taxon>
    </lineage>
</organism>
<evidence type="ECO:0000256" key="3">
    <source>
        <dbReference type="ARBA" id="ARBA00023242"/>
    </source>
</evidence>
<dbReference type="InterPro" id="IPR029000">
    <property type="entry name" value="Cyclophilin-like_dom_sf"/>
</dbReference>
<feature type="compositionally biased region" description="Acidic residues" evidence="7">
    <location>
        <begin position="264"/>
        <end position="274"/>
    </location>
</feature>
<comment type="caution">
    <text evidence="9">The sequence shown here is derived from an EMBL/GenBank/DDBJ whole genome shotgun (WGS) entry which is preliminary data.</text>
</comment>
<dbReference type="SUPFAM" id="SSF50891">
    <property type="entry name" value="Cyclophilin-like"/>
    <property type="match status" value="1"/>
</dbReference>
<reference evidence="9 10" key="1">
    <citation type="submission" date="2024-01" db="EMBL/GenBank/DDBJ databases">
        <title>The genome of the rayed Mediterranean limpet Patella caerulea (Linnaeus, 1758).</title>
        <authorList>
            <person name="Anh-Thu Weber A."/>
            <person name="Halstead-Nussloch G."/>
        </authorList>
    </citation>
    <scope>NUCLEOTIDE SEQUENCE [LARGE SCALE GENOMIC DNA]</scope>
    <source>
        <strain evidence="9">AATW-2023a</strain>
        <tissue evidence="9">Whole specimen</tissue>
    </source>
</reference>
<evidence type="ECO:0000256" key="2">
    <source>
        <dbReference type="ARBA" id="ARBA00007365"/>
    </source>
</evidence>
<evidence type="ECO:0000256" key="5">
    <source>
        <dbReference type="ARBA" id="ARBA00042090"/>
    </source>
</evidence>
<dbReference type="GO" id="GO:0071013">
    <property type="term" value="C:catalytic step 2 spliceosome"/>
    <property type="evidence" value="ECO:0007669"/>
    <property type="project" value="TreeGrafter"/>
</dbReference>
<evidence type="ECO:0000256" key="1">
    <source>
        <dbReference type="ARBA" id="ARBA00004123"/>
    </source>
</evidence>
<feature type="region of interest" description="Disordered" evidence="7">
    <location>
        <begin position="389"/>
        <end position="411"/>
    </location>
</feature>
<evidence type="ECO:0000259" key="8">
    <source>
        <dbReference type="PROSITE" id="PS50072"/>
    </source>
</evidence>
<evidence type="ECO:0000313" key="10">
    <source>
        <dbReference type="Proteomes" id="UP001347796"/>
    </source>
</evidence>
<evidence type="ECO:0000313" key="9">
    <source>
        <dbReference type="EMBL" id="KAK6180055.1"/>
    </source>
</evidence>
<dbReference type="Gene3D" id="2.40.100.10">
    <property type="entry name" value="Cyclophilin-like"/>
    <property type="match status" value="1"/>
</dbReference>
<dbReference type="FunFam" id="2.40.100.10:FF:000007">
    <property type="entry name" value="Peptidyl-prolyl cis-trans isomerase CWC27 homolog"/>
    <property type="match status" value="1"/>
</dbReference>
<dbReference type="PRINTS" id="PR00153">
    <property type="entry name" value="CSAPPISMRASE"/>
</dbReference>
<dbReference type="CDD" id="cd01925">
    <property type="entry name" value="cyclophilin_CeCYP16-like"/>
    <property type="match status" value="1"/>
</dbReference>
<dbReference type="PANTHER" id="PTHR45625">
    <property type="entry name" value="PEPTIDYL-PROLYL CIS-TRANS ISOMERASE-RELATED"/>
    <property type="match status" value="1"/>
</dbReference>
<dbReference type="Pfam" id="PF00160">
    <property type="entry name" value="Pro_isomerase"/>
    <property type="match status" value="1"/>
</dbReference>
<dbReference type="InterPro" id="IPR044666">
    <property type="entry name" value="Cyclophilin_A-like"/>
</dbReference>
<dbReference type="PANTHER" id="PTHR45625:SF6">
    <property type="entry name" value="SPLICEOSOME-ASSOCIATED PROTEIN CWC27 HOMOLOG"/>
    <property type="match status" value="1"/>
</dbReference>
<feature type="region of interest" description="Disordered" evidence="7">
    <location>
        <begin position="441"/>
        <end position="464"/>
    </location>
</feature>